<keyword evidence="2" id="KW-1015">Disulfide bond</keyword>
<evidence type="ECO:0000256" key="3">
    <source>
        <dbReference type="PROSITE-ProRule" id="PRU00059"/>
    </source>
</evidence>
<keyword evidence="1" id="KW-0677">Repeat</keyword>
<dbReference type="InterPro" id="IPR000859">
    <property type="entry name" value="CUB_dom"/>
</dbReference>
<dbReference type="FunFam" id="2.60.120.290:FF:000013">
    <property type="entry name" value="Membrane frizzled-related protein"/>
    <property type="match status" value="2"/>
</dbReference>
<dbReference type="Pfam" id="PF00431">
    <property type="entry name" value="CUB"/>
    <property type="match status" value="2"/>
</dbReference>
<dbReference type="PANTHER" id="PTHR24251">
    <property type="entry name" value="OVOCHYMASE-RELATED"/>
    <property type="match status" value="1"/>
</dbReference>
<feature type="domain" description="CUB" evidence="4">
    <location>
        <begin position="170"/>
        <end position="282"/>
    </location>
</feature>
<reference evidence="5" key="2">
    <citation type="submission" date="2025-09" db="UniProtKB">
        <authorList>
            <consortium name="Ensembl"/>
        </authorList>
    </citation>
    <scope>IDENTIFICATION</scope>
</reference>
<keyword evidence="6" id="KW-1185">Reference proteome</keyword>
<dbReference type="Gene3D" id="2.60.120.290">
    <property type="entry name" value="Spermadhesin, CUB domain"/>
    <property type="match status" value="2"/>
</dbReference>
<dbReference type="PROSITE" id="PS01180">
    <property type="entry name" value="CUB"/>
    <property type="match status" value="2"/>
</dbReference>
<dbReference type="CDD" id="cd00041">
    <property type="entry name" value="CUB"/>
    <property type="match status" value="2"/>
</dbReference>
<dbReference type="AlphaFoldDB" id="A0A8C5WPS5"/>
<dbReference type="SUPFAM" id="SSF49854">
    <property type="entry name" value="Spermadhesin, CUB domain"/>
    <property type="match status" value="2"/>
</dbReference>
<dbReference type="InterPro" id="IPR035914">
    <property type="entry name" value="Sperma_CUB_dom_sf"/>
</dbReference>
<dbReference type="GeneTree" id="ENSGT00940000158291"/>
<organism evidence="5 6">
    <name type="scientific">Laticauda laticaudata</name>
    <name type="common">Blue-ringed sea krait</name>
    <name type="synonym">Blue-lipped sea krait</name>
    <dbReference type="NCBI Taxonomy" id="8630"/>
    <lineage>
        <taxon>Eukaryota</taxon>
        <taxon>Metazoa</taxon>
        <taxon>Chordata</taxon>
        <taxon>Craniata</taxon>
        <taxon>Vertebrata</taxon>
        <taxon>Euteleostomi</taxon>
        <taxon>Lepidosauria</taxon>
        <taxon>Squamata</taxon>
        <taxon>Bifurcata</taxon>
        <taxon>Unidentata</taxon>
        <taxon>Episquamata</taxon>
        <taxon>Toxicofera</taxon>
        <taxon>Serpentes</taxon>
        <taxon>Colubroidea</taxon>
        <taxon>Elapidae</taxon>
        <taxon>Laticaudinae</taxon>
        <taxon>Laticauda</taxon>
    </lineage>
</organism>
<proteinExistence type="predicted"/>
<evidence type="ECO:0000313" key="5">
    <source>
        <dbReference type="Ensembl" id="ENSLLTP00000004030.1"/>
    </source>
</evidence>
<protein>
    <submittedName>
        <fullName evidence="5">CUB domain containing protein 2</fullName>
    </submittedName>
</protein>
<gene>
    <name evidence="5" type="primary">CDCP2</name>
</gene>
<reference evidence="5" key="1">
    <citation type="submission" date="2025-08" db="UniProtKB">
        <authorList>
            <consortium name="Ensembl"/>
        </authorList>
    </citation>
    <scope>IDENTIFICATION</scope>
</reference>
<dbReference type="Proteomes" id="UP000694406">
    <property type="component" value="Unplaced"/>
</dbReference>
<name>A0A8C5WPS5_LATLA</name>
<accession>A0A8C5WPS5</accession>
<feature type="domain" description="CUB" evidence="4">
    <location>
        <begin position="34"/>
        <end position="147"/>
    </location>
</feature>
<evidence type="ECO:0000259" key="4">
    <source>
        <dbReference type="PROSITE" id="PS01180"/>
    </source>
</evidence>
<dbReference type="PANTHER" id="PTHR24251:SF47">
    <property type="entry name" value="CUB DOMAIN-CONTAINING PROTEIN 2"/>
    <property type="match status" value="1"/>
</dbReference>
<evidence type="ECO:0000256" key="2">
    <source>
        <dbReference type="ARBA" id="ARBA00023157"/>
    </source>
</evidence>
<dbReference type="Ensembl" id="ENSLLTT00000004195.1">
    <property type="protein sequence ID" value="ENSLLTP00000004030.1"/>
    <property type="gene ID" value="ENSLLTG00000003003.1"/>
</dbReference>
<dbReference type="SMART" id="SM00042">
    <property type="entry name" value="CUB"/>
    <property type="match status" value="2"/>
</dbReference>
<evidence type="ECO:0000313" key="6">
    <source>
        <dbReference type="Proteomes" id="UP000694406"/>
    </source>
</evidence>
<sequence length="301" mass="34040">MALWRHHAFILKRQRKASLSPQKLIYPWPECIKCGGLLSAPYGNISSPNFPGLYPYDTDCTWLIVVTEGSSVLLTFQHFDLEYHDNCEFDYIKIFNGVSEDQGNLLGKFCGTSFPPSFTSSWNIMTLIFHSDNHVASQGFLAVYQKGTFLISISVSYFNTYCTFLLPDICGGVLTGLSGSITSPDYPESYPNNAECHWVIQGTSNSIVKLIFVDFQMEQSEQCNFDYVAIFDGPTMEDTLLSYYCGNTKPPEVVSSAHELLVVFKSDFNIANKGFKAYFFSGMSNDRYPLFFAQNMRFCLH</sequence>
<comment type="caution">
    <text evidence="3">Lacks conserved residue(s) required for the propagation of feature annotation.</text>
</comment>
<evidence type="ECO:0000256" key="1">
    <source>
        <dbReference type="ARBA" id="ARBA00022737"/>
    </source>
</evidence>